<proteinExistence type="predicted"/>
<dbReference type="EMBL" id="AABL01000701">
    <property type="protein sequence ID" value="EAA22025.1"/>
    <property type="molecule type" value="Genomic_DNA"/>
</dbReference>
<protein>
    <submittedName>
        <fullName evidence="1">Uncharacterized protein</fullName>
    </submittedName>
</protein>
<dbReference type="Proteomes" id="UP000008553">
    <property type="component" value="Unassembled WGS sequence"/>
</dbReference>
<evidence type="ECO:0000313" key="1">
    <source>
        <dbReference type="EMBL" id="EAA22025.1"/>
    </source>
</evidence>
<reference evidence="1 2" key="1">
    <citation type="journal article" date="2002" name="Nature">
        <title>Genome sequence and comparative analysis of the model rodent malaria parasite Plasmodium yoelii yoelii.</title>
        <authorList>
            <person name="Carlton J.M."/>
            <person name="Angiuoli S.V."/>
            <person name="Suh B.B."/>
            <person name="Kooij T.W."/>
            <person name="Pertea M."/>
            <person name="Silva J.C."/>
            <person name="Ermolaeva M.D."/>
            <person name="Allen J.E."/>
            <person name="Selengut J.D."/>
            <person name="Koo H.L."/>
            <person name="Peterson J.D."/>
            <person name="Pop M."/>
            <person name="Kosack D.S."/>
            <person name="Shumway M.F."/>
            <person name="Bidwell S.L."/>
            <person name="Shallom S.J."/>
            <person name="van Aken S.E."/>
            <person name="Riedmuller S.B."/>
            <person name="Feldblyum T.V."/>
            <person name="Cho J.K."/>
            <person name="Quackenbush J."/>
            <person name="Sedegah M."/>
            <person name="Shoaibi A."/>
            <person name="Cummings L.M."/>
            <person name="Florens L."/>
            <person name="Yates J.R."/>
            <person name="Raine J.D."/>
            <person name="Sinden R.E."/>
            <person name="Harris M.A."/>
            <person name="Cunningham D.A."/>
            <person name="Preiser P.R."/>
            <person name="Bergman L.W."/>
            <person name="Vaidya A.B."/>
            <person name="van Lin L.H."/>
            <person name="Janse C.J."/>
            <person name="Waters A.P."/>
            <person name="Smith H.O."/>
            <person name="White O.R."/>
            <person name="Salzberg S.L."/>
            <person name="Venter J.C."/>
            <person name="Fraser C.M."/>
            <person name="Hoffman S.L."/>
            <person name="Gardner M.J."/>
            <person name="Carucci D.J."/>
        </authorList>
    </citation>
    <scope>NUCLEOTIDE SEQUENCE [LARGE SCALE GENOMIC DNA]</scope>
    <source>
        <strain evidence="1 2">17XNL</strain>
    </source>
</reference>
<gene>
    <name evidence="1" type="ORF">PY02561</name>
</gene>
<sequence>MGISNYKWGCITFFH</sequence>
<dbReference type="InParanoid" id="Q7RLI0"/>
<feature type="non-terminal residue" evidence="1">
    <location>
        <position position="15"/>
    </location>
</feature>
<keyword evidence="2" id="KW-1185">Reference proteome</keyword>
<organism evidence="1 2">
    <name type="scientific">Plasmodium yoelii yoelii</name>
    <dbReference type="NCBI Taxonomy" id="73239"/>
    <lineage>
        <taxon>Eukaryota</taxon>
        <taxon>Sar</taxon>
        <taxon>Alveolata</taxon>
        <taxon>Apicomplexa</taxon>
        <taxon>Aconoidasida</taxon>
        <taxon>Haemosporida</taxon>
        <taxon>Plasmodiidae</taxon>
        <taxon>Plasmodium</taxon>
        <taxon>Plasmodium (Vinckeia)</taxon>
    </lineage>
</organism>
<dbReference type="PaxDb" id="73239-Q7RLI0"/>
<evidence type="ECO:0000313" key="2">
    <source>
        <dbReference type="Proteomes" id="UP000008553"/>
    </source>
</evidence>
<accession>Q7RLI0</accession>
<comment type="caution">
    <text evidence="1">The sequence shown here is derived from an EMBL/GenBank/DDBJ whole genome shotgun (WGS) entry which is preliminary data.</text>
</comment>
<name>Q7RLI0_PLAYO</name>